<reference evidence="5" key="2">
    <citation type="submission" date="2007-04" db="EMBL/GenBank/DDBJ databases">
        <title>The genome of the human body louse.</title>
        <authorList>
            <consortium name="The Human Body Louse Genome Consortium"/>
            <person name="Kirkness E."/>
            <person name="Walenz B."/>
            <person name="Hass B."/>
            <person name="Bruggner R."/>
            <person name="Strausberg R."/>
        </authorList>
    </citation>
    <scope>NUCLEOTIDE SEQUENCE</scope>
    <source>
        <strain evidence="5">USDA</strain>
    </source>
</reference>
<dbReference type="CTD" id="8234899"/>
<evidence type="ECO:0000313" key="7">
    <source>
        <dbReference type="Proteomes" id="UP000009046"/>
    </source>
</evidence>
<evidence type="ECO:0000256" key="2">
    <source>
        <dbReference type="ARBA" id="ARBA00022490"/>
    </source>
</evidence>
<dbReference type="Proteomes" id="UP000009046">
    <property type="component" value="Unassembled WGS sequence"/>
</dbReference>
<dbReference type="KEGG" id="phu:Phum_PHUM570120"/>
<comment type="subcellular location">
    <subcellularLocation>
        <location evidence="1">Cytoplasm</location>
    </subcellularLocation>
</comment>
<feature type="compositionally biased region" description="Polar residues" evidence="3">
    <location>
        <begin position="985"/>
        <end position="998"/>
    </location>
</feature>
<dbReference type="GeneID" id="8234899"/>
<dbReference type="PANTHER" id="PTHR12839:SF7">
    <property type="entry name" value="REGULATOR OF NONSENSE TRANSCRIPTS 2"/>
    <property type="match status" value="1"/>
</dbReference>
<evidence type="ECO:0000313" key="5">
    <source>
        <dbReference type="EMBL" id="EEB19380.1"/>
    </source>
</evidence>
<feature type="region of interest" description="Disordered" evidence="3">
    <location>
        <begin position="1124"/>
        <end position="1166"/>
    </location>
</feature>
<dbReference type="Gene3D" id="1.25.40.180">
    <property type="match status" value="3"/>
</dbReference>
<dbReference type="GO" id="GO:0003723">
    <property type="term" value="F:RNA binding"/>
    <property type="evidence" value="ECO:0007669"/>
    <property type="project" value="InterPro"/>
</dbReference>
<dbReference type="AlphaFoldDB" id="E0W174"/>
<dbReference type="eggNOG" id="KOG2051">
    <property type="taxonomic scope" value="Eukaryota"/>
</dbReference>
<dbReference type="GO" id="GO:0005737">
    <property type="term" value="C:cytoplasm"/>
    <property type="evidence" value="ECO:0007669"/>
    <property type="project" value="UniProtKB-SubCell"/>
</dbReference>
<evidence type="ECO:0000313" key="6">
    <source>
        <dbReference type="EnsemblMetazoa" id="PHUM570120-PA"/>
    </source>
</evidence>
<dbReference type="FunFam" id="1.25.40.180:FF:000014">
    <property type="entry name" value="Putative regulator of nonsense transcripts 2"/>
    <property type="match status" value="1"/>
</dbReference>
<feature type="compositionally biased region" description="Basic and acidic residues" evidence="3">
    <location>
        <begin position="31"/>
        <end position="43"/>
    </location>
</feature>
<dbReference type="EMBL" id="DS235866">
    <property type="protein sequence ID" value="EEB19380.1"/>
    <property type="molecule type" value="Genomic_DNA"/>
</dbReference>
<evidence type="ECO:0000256" key="3">
    <source>
        <dbReference type="SAM" id="MobiDB-lite"/>
    </source>
</evidence>
<dbReference type="InterPro" id="IPR016024">
    <property type="entry name" value="ARM-type_fold"/>
</dbReference>
<dbReference type="Pfam" id="PF02854">
    <property type="entry name" value="MIF4G"/>
    <property type="match status" value="2"/>
</dbReference>
<dbReference type="InterPro" id="IPR039762">
    <property type="entry name" value="Nmd2/UPF2"/>
</dbReference>
<dbReference type="Pfam" id="PF04050">
    <property type="entry name" value="Upf2"/>
    <property type="match status" value="1"/>
</dbReference>
<dbReference type="HOGENOM" id="CLU_002633_2_0_1"/>
<gene>
    <name evidence="6" type="primary">8234899</name>
    <name evidence="5" type="ORF">Phum_PHUM570120</name>
</gene>
<feature type="compositionally biased region" description="Low complexity" evidence="3">
    <location>
        <begin position="916"/>
        <end position="925"/>
    </location>
</feature>
<dbReference type="Gene3D" id="4.10.80.160">
    <property type="match status" value="1"/>
</dbReference>
<name>E0W174_PEDHC</name>
<evidence type="ECO:0000256" key="1">
    <source>
        <dbReference type="ARBA" id="ARBA00004496"/>
    </source>
</evidence>
<dbReference type="SUPFAM" id="SSF48371">
    <property type="entry name" value="ARM repeat"/>
    <property type="match status" value="3"/>
</dbReference>
<organism>
    <name type="scientific">Pediculus humanus subsp. corporis</name>
    <name type="common">Body louse</name>
    <dbReference type="NCBI Taxonomy" id="121224"/>
    <lineage>
        <taxon>Eukaryota</taxon>
        <taxon>Metazoa</taxon>
        <taxon>Ecdysozoa</taxon>
        <taxon>Arthropoda</taxon>
        <taxon>Hexapoda</taxon>
        <taxon>Insecta</taxon>
        <taxon>Pterygota</taxon>
        <taxon>Neoptera</taxon>
        <taxon>Paraneoptera</taxon>
        <taxon>Psocodea</taxon>
        <taxon>Troctomorpha</taxon>
        <taxon>Phthiraptera</taxon>
        <taxon>Anoplura</taxon>
        <taxon>Pediculidae</taxon>
        <taxon>Pediculus</taxon>
    </lineage>
</organism>
<proteinExistence type="predicted"/>
<dbReference type="InParanoid" id="E0W174"/>
<dbReference type="VEuPathDB" id="VectorBase:PHUM570120"/>
<dbReference type="OrthoDB" id="27832at2759"/>
<feature type="domain" description="MIF4G" evidence="4">
    <location>
        <begin position="464"/>
        <end position="654"/>
    </location>
</feature>
<feature type="compositionally biased region" description="Acidic residues" evidence="3">
    <location>
        <begin position="935"/>
        <end position="965"/>
    </location>
</feature>
<feature type="domain" description="MIF4G" evidence="4">
    <location>
        <begin position="669"/>
        <end position="883"/>
    </location>
</feature>
<dbReference type="GO" id="GO:0035145">
    <property type="term" value="C:exon-exon junction complex"/>
    <property type="evidence" value="ECO:0007669"/>
    <property type="project" value="TreeGrafter"/>
</dbReference>
<feature type="compositionally biased region" description="Polar residues" evidence="3">
    <location>
        <begin position="966"/>
        <end position="978"/>
    </location>
</feature>
<dbReference type="RefSeq" id="XP_002432118.1">
    <property type="nucleotide sequence ID" value="XM_002432073.1"/>
</dbReference>
<dbReference type="EnsemblMetazoa" id="PHUM570120-RA">
    <property type="protein sequence ID" value="PHUM570120-PA"/>
    <property type="gene ID" value="PHUM570120"/>
</dbReference>
<dbReference type="FunCoup" id="E0W174">
    <property type="interactions" value="2314"/>
</dbReference>
<evidence type="ECO:0000259" key="4">
    <source>
        <dbReference type="SMART" id="SM00543"/>
    </source>
</evidence>
<feature type="domain" description="MIF4G" evidence="4">
    <location>
        <begin position="95"/>
        <end position="296"/>
    </location>
</feature>
<dbReference type="GO" id="GO:0000184">
    <property type="term" value="P:nuclear-transcribed mRNA catabolic process, nonsense-mediated decay"/>
    <property type="evidence" value="ECO:0007669"/>
    <property type="project" value="InterPro"/>
</dbReference>
<dbReference type="EMBL" id="AAZO01006924">
    <property type="status" value="NOT_ANNOTATED_CDS"/>
    <property type="molecule type" value="Genomic_DNA"/>
</dbReference>
<feature type="region of interest" description="Disordered" evidence="3">
    <location>
        <begin position="915"/>
        <end position="1002"/>
    </location>
</feature>
<feature type="compositionally biased region" description="Basic and acidic residues" evidence="3">
    <location>
        <begin position="1"/>
        <end position="22"/>
    </location>
</feature>
<dbReference type="InterPro" id="IPR003890">
    <property type="entry name" value="MIF4G-like_typ-3"/>
</dbReference>
<dbReference type="STRING" id="121224.E0W174"/>
<dbReference type="InterPro" id="IPR007193">
    <property type="entry name" value="Upf2/Nmd2_C"/>
</dbReference>
<feature type="region of interest" description="Disordered" evidence="3">
    <location>
        <begin position="1"/>
        <end position="51"/>
    </location>
</feature>
<reference evidence="6" key="3">
    <citation type="submission" date="2020-05" db="UniProtKB">
        <authorList>
            <consortium name="EnsemblMetazoa"/>
        </authorList>
    </citation>
    <scope>IDENTIFICATION</scope>
    <source>
        <strain evidence="6">USDA</strain>
    </source>
</reference>
<protein>
    <submittedName>
        <fullName evidence="5 6">Regulator of nonsense transcripts, putative</fullName>
    </submittedName>
</protein>
<dbReference type="OMA" id="DFQHHQI"/>
<feature type="compositionally biased region" description="Polar residues" evidence="3">
    <location>
        <begin position="1127"/>
        <end position="1139"/>
    </location>
</feature>
<keyword evidence="7" id="KW-1185">Reference proteome</keyword>
<accession>E0W174</accession>
<dbReference type="PANTHER" id="PTHR12839">
    <property type="entry name" value="NONSENSE-MEDIATED MRNA DECAY PROTEIN 2 UP-FRAMESHIFT SUPPRESSOR 2"/>
    <property type="match status" value="1"/>
</dbReference>
<dbReference type="Gene3D" id="6.10.250.770">
    <property type="match status" value="1"/>
</dbReference>
<keyword evidence="2" id="KW-0963">Cytoplasm</keyword>
<reference evidence="5" key="1">
    <citation type="submission" date="2007-04" db="EMBL/GenBank/DDBJ databases">
        <title>Annotation of Pediculus humanus corporis strain USDA.</title>
        <authorList>
            <person name="Kirkness E."/>
            <person name="Hannick L."/>
            <person name="Hass B."/>
            <person name="Bruggner R."/>
            <person name="Lawson D."/>
            <person name="Bidwell S."/>
            <person name="Joardar V."/>
            <person name="Caler E."/>
            <person name="Walenz B."/>
            <person name="Inman J."/>
            <person name="Schobel S."/>
            <person name="Galinsky K."/>
            <person name="Amedeo P."/>
            <person name="Strausberg R."/>
        </authorList>
    </citation>
    <scope>NUCLEOTIDE SEQUENCE</scope>
    <source>
        <strain evidence="5">USDA</strain>
    </source>
</reference>
<sequence length="1166" mass="135500">MTDSKTPSKGEGEEGKKELIKPEDEDENDDESKKLEMDDGKKEEEEEEEKIKKQALLDYIEELEKKDKRRQEARNKNINVKRPEESYFSKLDSNLKKNTAFVRKVKNFSANQLNGLLNDLKVLNLSKYVTEIASAVTEAKLKVADILPACELCCALHRLYADFENALMECWKKSLTIKSDEPVSNNLKYKIDLKLYAELVLLGLWAVPPPSRGLQLLGSIILSLVHNQKEDFSNISAILSFLRSFGDVYAGLIPREMAEASKKFNISIPSMTIIPSEKHKTVRQVFQDYYDSFCKHLIKNHNELQKFETHSRSILQTKGELSTNRKAEYNDLLTEYKKLLDYARQFSEILNAPMPVLPIEEVTKSETTVIDELLLSHDERFPLGIWEDEETQRFYECLPDLHVFLPQLPIDAPKQKRTSISEISEEILDEEIELPTDETDEEKKPETEHEVEAVTDTKTKYIFNDFLFHLPSCCNRDTVDNMAIEFVLNLNTKHNQKKLAKHLFGVNRTRLDLLPFYSRLVATIHLVAPDVATDLCQMLKQDFLYHVQKKDQINIESKIKVVRFIGELIKFKMYSKLEGLFCIKILLQDFSHHHHIEMVCNLFETCGRFLFNHPESRQRTKVYLEQMMRKKSVMALDSRYATMTENAFYAVIPREGGQTVKKERPPIHEFIRQILYHELSRQNVSMVIKLLHKVDWNDPELSAYVVKCLVNAWNVKYFNIKTLAGLVADISRHYEKIQIEVVDGVLEDIRLGLEVMEPKYNQRRIAMVKYLGELYYYRMADSSDILKVLYLLISLGVTFNYNNPSPLDPPGHTFRLSLVCVLLETCGQYLRSATSRKKLDYFLVFFQNYFWYKFTDPFWTTENPFPPRLRHMVRDCLLSVRPKMIIFHNYAESQEAVEELKKHFLSKLKTEIKQPTAATTTTTTTGVGELNPIDEKDESEVEFVEGNDEECCEDDERESSDEESQTFEGGNPSSQSQGEDIPSILSESNESENPTKMQGVQKVKCQEDEDFMNAFDKLVADQIQDRMRERITPQQIDISVPLHVRANTKKTYEQLKEKSEETQTVNFILMIRKGNKHSYKSLNVPIMSELAINLKEQEMLERMEKEKVKKLTLDINERLEEEDYQDMINQTQRPAVSNLNRERKQKYQHPKGAPDVDLIFGSSKGK</sequence>
<dbReference type="SMART" id="SM00543">
    <property type="entry name" value="MIF4G"/>
    <property type="match status" value="3"/>
</dbReference>